<proteinExistence type="predicted"/>
<feature type="compositionally biased region" description="Low complexity" evidence="1">
    <location>
        <begin position="126"/>
        <end position="143"/>
    </location>
</feature>
<accession>A0A7E4VFX3</accession>
<sequence length="330" mass="35351">MDAAQIQATMQTYFQSLAATSTSSTPPTSSAPSNFLDQLAMSQYLCSPQSTLNPALLALMLNPPAISAPSLPLYPNPFDTSAMTVGNPLLAMNGIASQNAQLNNAQLLAAMVSSAPMLPQRTFSNAAPAAPSASSSTSSLATPMRPSASPGSDSENSNGCRKRRHHNDDSTAHPRSQTHSPISNNTDSMRSRAFTCPDGVKTRAIAQKVKQNLPKKYSTADISNPVNRHHPDNMEPPSGANLLLEQMAAIYLMNAMSNDPEALAARKKVSSDKRFRPVWDDSRENTPERDEPEIDVVAVDPPKADRKPIAGVKLSDVVVLIEKNYNATQA</sequence>
<feature type="compositionally biased region" description="Polar residues" evidence="1">
    <location>
        <begin position="149"/>
        <end position="159"/>
    </location>
</feature>
<evidence type="ECO:0000256" key="1">
    <source>
        <dbReference type="SAM" id="MobiDB-lite"/>
    </source>
</evidence>
<dbReference type="Proteomes" id="UP000492821">
    <property type="component" value="Unassembled WGS sequence"/>
</dbReference>
<keyword evidence="2" id="KW-1185">Reference proteome</keyword>
<dbReference type="AlphaFoldDB" id="A0A7E4VFX3"/>
<evidence type="ECO:0000313" key="2">
    <source>
        <dbReference type="Proteomes" id="UP000492821"/>
    </source>
</evidence>
<reference evidence="3" key="2">
    <citation type="submission" date="2020-10" db="UniProtKB">
        <authorList>
            <consortium name="WormBaseParasite"/>
        </authorList>
    </citation>
    <scope>IDENTIFICATION</scope>
</reference>
<feature type="compositionally biased region" description="Basic and acidic residues" evidence="1">
    <location>
        <begin position="269"/>
        <end position="289"/>
    </location>
</feature>
<feature type="region of interest" description="Disordered" evidence="1">
    <location>
        <begin position="124"/>
        <end position="194"/>
    </location>
</feature>
<name>A0A7E4VFX3_PANRE</name>
<evidence type="ECO:0000313" key="3">
    <source>
        <dbReference type="WBParaSite" id="Pan_g20605.t1"/>
    </source>
</evidence>
<feature type="region of interest" description="Disordered" evidence="1">
    <location>
        <begin position="267"/>
        <end position="292"/>
    </location>
</feature>
<protein>
    <submittedName>
        <fullName evidence="3">BHLH domain-containing protein</fullName>
    </submittedName>
</protein>
<organism evidence="2 3">
    <name type="scientific">Panagrellus redivivus</name>
    <name type="common">Microworm</name>
    <dbReference type="NCBI Taxonomy" id="6233"/>
    <lineage>
        <taxon>Eukaryota</taxon>
        <taxon>Metazoa</taxon>
        <taxon>Ecdysozoa</taxon>
        <taxon>Nematoda</taxon>
        <taxon>Chromadorea</taxon>
        <taxon>Rhabditida</taxon>
        <taxon>Tylenchina</taxon>
        <taxon>Panagrolaimomorpha</taxon>
        <taxon>Panagrolaimoidea</taxon>
        <taxon>Panagrolaimidae</taxon>
        <taxon>Panagrellus</taxon>
    </lineage>
</organism>
<dbReference type="WBParaSite" id="Pan_g20605.t1">
    <property type="protein sequence ID" value="Pan_g20605.t1"/>
    <property type="gene ID" value="Pan_g20605"/>
</dbReference>
<reference evidence="2" key="1">
    <citation type="journal article" date="2013" name="Genetics">
        <title>The draft genome and transcriptome of Panagrellus redivivus are shaped by the harsh demands of a free-living lifestyle.</title>
        <authorList>
            <person name="Srinivasan J."/>
            <person name="Dillman A.R."/>
            <person name="Macchietto M.G."/>
            <person name="Heikkinen L."/>
            <person name="Lakso M."/>
            <person name="Fracchia K.M."/>
            <person name="Antoshechkin I."/>
            <person name="Mortazavi A."/>
            <person name="Wong G."/>
            <person name="Sternberg P.W."/>
        </authorList>
    </citation>
    <scope>NUCLEOTIDE SEQUENCE [LARGE SCALE GENOMIC DNA]</scope>
    <source>
        <strain evidence="2">MT8872</strain>
    </source>
</reference>
<feature type="compositionally biased region" description="Polar residues" evidence="1">
    <location>
        <begin position="173"/>
        <end position="188"/>
    </location>
</feature>